<gene>
    <name evidence="1" type="ORF">OUZ56_018581</name>
</gene>
<evidence type="ECO:0000313" key="2">
    <source>
        <dbReference type="Proteomes" id="UP001234178"/>
    </source>
</evidence>
<protein>
    <submittedName>
        <fullName evidence="1">Uncharacterized protein</fullName>
    </submittedName>
</protein>
<keyword evidence="2" id="KW-1185">Reference proteome</keyword>
<dbReference type="EMBL" id="JAOYFB010000003">
    <property type="protein sequence ID" value="KAK4009468.1"/>
    <property type="molecule type" value="Genomic_DNA"/>
</dbReference>
<reference evidence="1 2" key="1">
    <citation type="journal article" date="2023" name="Nucleic Acids Res.">
        <title>The hologenome of Daphnia magna reveals possible DNA methylation and microbiome-mediated evolution of the host genome.</title>
        <authorList>
            <person name="Chaturvedi A."/>
            <person name="Li X."/>
            <person name="Dhandapani V."/>
            <person name="Marshall H."/>
            <person name="Kissane S."/>
            <person name="Cuenca-Cambronero M."/>
            <person name="Asole G."/>
            <person name="Calvet F."/>
            <person name="Ruiz-Romero M."/>
            <person name="Marangio P."/>
            <person name="Guigo R."/>
            <person name="Rago D."/>
            <person name="Mirbahai L."/>
            <person name="Eastwood N."/>
            <person name="Colbourne J.K."/>
            <person name="Zhou J."/>
            <person name="Mallon E."/>
            <person name="Orsini L."/>
        </authorList>
    </citation>
    <scope>NUCLEOTIDE SEQUENCE [LARGE SCALE GENOMIC DNA]</scope>
    <source>
        <strain evidence="1">LRV0_1</strain>
    </source>
</reference>
<proteinExistence type="predicted"/>
<sequence length="150" mass="16424">MKKSVEVPGESLRMLKGSVPINFTGTGIVRALKNLGGAFRLSFVQEWEGQSPIVEFGIKADAEIAVVPTEQKEETDSNDGAARPMRMSCAAVRGYLRATIHEDVNTGPNLSGAEKEKVFELLDQHRRCLPSEETQLGRVMEIQHNIDTGG</sequence>
<comment type="caution">
    <text evidence="1">The sequence shown here is derived from an EMBL/GenBank/DDBJ whole genome shotgun (WGS) entry which is preliminary data.</text>
</comment>
<accession>A0ABQ9Z9E7</accession>
<dbReference type="Proteomes" id="UP001234178">
    <property type="component" value="Unassembled WGS sequence"/>
</dbReference>
<evidence type="ECO:0000313" key="1">
    <source>
        <dbReference type="EMBL" id="KAK4009468.1"/>
    </source>
</evidence>
<name>A0ABQ9Z9E7_9CRUS</name>
<organism evidence="1 2">
    <name type="scientific">Daphnia magna</name>
    <dbReference type="NCBI Taxonomy" id="35525"/>
    <lineage>
        <taxon>Eukaryota</taxon>
        <taxon>Metazoa</taxon>
        <taxon>Ecdysozoa</taxon>
        <taxon>Arthropoda</taxon>
        <taxon>Crustacea</taxon>
        <taxon>Branchiopoda</taxon>
        <taxon>Diplostraca</taxon>
        <taxon>Cladocera</taxon>
        <taxon>Anomopoda</taxon>
        <taxon>Daphniidae</taxon>
        <taxon>Daphnia</taxon>
    </lineage>
</organism>